<dbReference type="AlphaFoldDB" id="V9HJT9"/>
<dbReference type="HOGENOM" id="CLU_094952_0_0_4"/>
<gene>
    <name evidence="1" type="ORF">HMPREF9021_02249</name>
</gene>
<dbReference type="Proteomes" id="UP000017813">
    <property type="component" value="Unassembled WGS sequence"/>
</dbReference>
<evidence type="ECO:0000313" key="2">
    <source>
        <dbReference type="Proteomes" id="UP000017813"/>
    </source>
</evidence>
<reference evidence="1 2" key="2">
    <citation type="submission" date="2011-10" db="EMBL/GenBank/DDBJ databases">
        <title>The Genome Sequence of Simonsiella muelleri ATCC 29453.</title>
        <authorList>
            <consortium name="The Broad Institute Genome Sequencing Platform"/>
            <consortium name="The Broad Institute Genome Sequencing Center for Infectious Disease"/>
            <person name="Earl A."/>
            <person name="Ward D."/>
            <person name="Feldgarden M."/>
            <person name="Gevers D."/>
            <person name="Izard J."/>
            <person name="Baranova O.V."/>
            <person name="Blanton J.M."/>
            <person name="Tanner A.C."/>
            <person name="Dewhirst F."/>
            <person name="Young S.K."/>
            <person name="Zeng Q."/>
            <person name="Gargeya S."/>
            <person name="Fitzgerald M."/>
            <person name="Haas B."/>
            <person name="Abouelleil A."/>
            <person name="Alvarado L."/>
            <person name="Arachchi H.M."/>
            <person name="Berlin A."/>
            <person name="Brown A."/>
            <person name="Chapman S.B."/>
            <person name="Chen Z."/>
            <person name="Dunbar C."/>
            <person name="Freedman E."/>
            <person name="Gearin G."/>
            <person name="Goldberg J."/>
            <person name="Griggs A."/>
            <person name="Gujja S."/>
            <person name="Heiman D."/>
            <person name="Howarth C."/>
            <person name="Larson L."/>
            <person name="Lui A."/>
            <person name="MacDonald P.J.P."/>
            <person name="Montmayeur A."/>
            <person name="Murphy C."/>
            <person name="Neiman D."/>
            <person name="Pearson M."/>
            <person name="Priest M."/>
            <person name="Roberts A."/>
            <person name="Saif S."/>
            <person name="Shea T."/>
            <person name="Shenoy N."/>
            <person name="Sisk P."/>
            <person name="Stolte C."/>
            <person name="Sykes S."/>
            <person name="Wortman J."/>
            <person name="Nusbaum C."/>
            <person name="Birren B."/>
        </authorList>
    </citation>
    <scope>NUCLEOTIDE SEQUENCE [LARGE SCALE GENOMIC DNA]</scope>
    <source>
        <strain evidence="1 2">ATCC 29453</strain>
    </source>
</reference>
<dbReference type="EMBL" id="ADCY02000064">
    <property type="protein sequence ID" value="EFG29930.1"/>
    <property type="molecule type" value="Genomic_DNA"/>
</dbReference>
<organism evidence="1 2">
    <name type="scientific">Simonsiella muelleri ATCC 29453</name>
    <dbReference type="NCBI Taxonomy" id="641147"/>
    <lineage>
        <taxon>Bacteria</taxon>
        <taxon>Pseudomonadati</taxon>
        <taxon>Pseudomonadota</taxon>
        <taxon>Betaproteobacteria</taxon>
        <taxon>Neisseriales</taxon>
        <taxon>Neisseriaceae</taxon>
        <taxon>Simonsiella</taxon>
    </lineage>
</organism>
<accession>V9HJT9</accession>
<reference evidence="1 2" key="1">
    <citation type="submission" date="2010-03" db="EMBL/GenBank/DDBJ databases">
        <authorList>
            <consortium name="The Broad Institute Genome Sequencing Platform"/>
            <person name="Ward D."/>
            <person name="Earl A."/>
            <person name="Feldgarden M."/>
            <person name="Gevers D."/>
            <person name="Young S."/>
            <person name="Zeng Q."/>
            <person name="Koehrsen M."/>
            <person name="Alvarado L."/>
            <person name="Berlin A.M."/>
            <person name="Borenstein D."/>
            <person name="Chapman S.B."/>
            <person name="Chen Z."/>
            <person name="Engels R."/>
            <person name="Freedman E."/>
            <person name="Gellesch M."/>
            <person name="Goldberg J."/>
            <person name="Griggs A."/>
            <person name="Gujja S."/>
            <person name="Heilman E.R."/>
            <person name="Heiman D.I."/>
            <person name="Hepburn T.A."/>
            <person name="Howarth C."/>
            <person name="Jen D."/>
            <person name="Larson L."/>
            <person name="Mehta T."/>
            <person name="Park D."/>
            <person name="Pearson M."/>
            <person name="Richards J."/>
            <person name="Roberts A."/>
            <person name="Saif S."/>
            <person name="Shea T.D."/>
            <person name="Shenoy N."/>
            <person name="Sisk P."/>
            <person name="Stolte C."/>
            <person name="Sykes S.N."/>
            <person name="Walk T."/>
            <person name="White J."/>
            <person name="Yandava C."/>
            <person name="Izard J."/>
            <person name="Baranova O.V."/>
            <person name="Blanton J.M."/>
            <person name="Tanner A.C."/>
            <person name="Dewhirst F."/>
            <person name="Haas B."/>
            <person name="Nusbaum C."/>
            <person name="Birren B."/>
        </authorList>
    </citation>
    <scope>NUCLEOTIDE SEQUENCE [LARGE SCALE GENOMIC DNA]</scope>
    <source>
        <strain evidence="1 2">ATCC 29453</strain>
    </source>
</reference>
<dbReference type="STRING" id="641147.HMPREF9021_02249"/>
<sequence length="247" mass="26850">MATQEIKEYFSGQGRVKLAPYFGGVVKKHKARWIGNVPSLELETELETDEHLESHTGTRSADRVREKSRKVKFKMTLEDFASANLAIAFQASLTNVPKGNVADLTSADDLAVGDSWQLGKIKVSDVVLTDSTASSPKTLQAGVNYRIDERFGMVDVLDLSGLKLPLKASFKHDSADVLGLMLEKAEGYYLVFEGLNTAESDKPVLVEIHKAAISPAKTLALINTDLASFDLEGTALMSDGNMVTVTK</sequence>
<dbReference type="KEGG" id="smur:BWP33_07520"/>
<comment type="caution">
    <text evidence="1">The sequence shown here is derived from an EMBL/GenBank/DDBJ whole genome shotgun (WGS) entry which is preliminary data.</text>
</comment>
<protein>
    <submittedName>
        <fullName evidence="1">Uncharacterized protein</fullName>
    </submittedName>
</protein>
<dbReference type="RefSeq" id="WP_002643043.1">
    <property type="nucleotide sequence ID" value="NZ_CP019448.1"/>
</dbReference>
<dbReference type="InterPro" id="IPR016893">
    <property type="entry name" value="UCP028589"/>
</dbReference>
<dbReference type="PIRSF" id="PIRSF028589">
    <property type="entry name" value="UCP028589"/>
    <property type="match status" value="1"/>
</dbReference>
<proteinExistence type="predicted"/>
<dbReference type="eggNOG" id="ENOG502ZB4Z">
    <property type="taxonomic scope" value="Bacteria"/>
</dbReference>
<name>V9HJT9_9NEIS</name>
<evidence type="ECO:0000313" key="1">
    <source>
        <dbReference type="EMBL" id="EFG29930.1"/>
    </source>
</evidence>
<dbReference type="OrthoDB" id="9178610at2"/>
<keyword evidence="2" id="KW-1185">Reference proteome</keyword>